<dbReference type="CDD" id="cd01644">
    <property type="entry name" value="RT_pepA17"/>
    <property type="match status" value="1"/>
</dbReference>
<dbReference type="InterPro" id="IPR008042">
    <property type="entry name" value="Retrotrans_Pao"/>
</dbReference>
<comment type="caution">
    <text evidence="2">The sequence shown here is derived from an EMBL/GenBank/DDBJ whole genome shotgun (WGS) entry which is preliminary data.</text>
</comment>
<dbReference type="Gene3D" id="3.30.70.270">
    <property type="match status" value="1"/>
</dbReference>
<name>A0AAV8YZL5_9CUCU</name>
<dbReference type="SUPFAM" id="SSF56672">
    <property type="entry name" value="DNA/RNA polymerases"/>
    <property type="match status" value="1"/>
</dbReference>
<accession>A0AAV8YZL5</accession>
<dbReference type="Pfam" id="PF00078">
    <property type="entry name" value="RVT_1"/>
    <property type="match status" value="1"/>
</dbReference>
<dbReference type="InterPro" id="IPR040676">
    <property type="entry name" value="DUF5641"/>
</dbReference>
<organism evidence="2 3">
    <name type="scientific">Aromia moschata</name>
    <dbReference type="NCBI Taxonomy" id="1265417"/>
    <lineage>
        <taxon>Eukaryota</taxon>
        <taxon>Metazoa</taxon>
        <taxon>Ecdysozoa</taxon>
        <taxon>Arthropoda</taxon>
        <taxon>Hexapoda</taxon>
        <taxon>Insecta</taxon>
        <taxon>Pterygota</taxon>
        <taxon>Neoptera</taxon>
        <taxon>Endopterygota</taxon>
        <taxon>Coleoptera</taxon>
        <taxon>Polyphaga</taxon>
        <taxon>Cucujiformia</taxon>
        <taxon>Chrysomeloidea</taxon>
        <taxon>Cerambycidae</taxon>
        <taxon>Cerambycinae</taxon>
        <taxon>Callichromatini</taxon>
        <taxon>Aromia</taxon>
    </lineage>
</organism>
<keyword evidence="3" id="KW-1185">Reference proteome</keyword>
<gene>
    <name evidence="2" type="ORF">NQ318_019270</name>
</gene>
<dbReference type="PANTHER" id="PTHR47331">
    <property type="entry name" value="PHD-TYPE DOMAIN-CONTAINING PROTEIN"/>
    <property type="match status" value="1"/>
</dbReference>
<evidence type="ECO:0000313" key="2">
    <source>
        <dbReference type="EMBL" id="KAJ8956546.1"/>
    </source>
</evidence>
<dbReference type="AlphaFoldDB" id="A0AAV8YZL5"/>
<protein>
    <recommendedName>
        <fullName evidence="1">Reverse transcriptase domain-containing protein</fullName>
    </recommendedName>
</protein>
<dbReference type="InterPro" id="IPR005312">
    <property type="entry name" value="DUF1759"/>
</dbReference>
<evidence type="ECO:0000313" key="3">
    <source>
        <dbReference type="Proteomes" id="UP001162162"/>
    </source>
</evidence>
<dbReference type="Proteomes" id="UP001162162">
    <property type="component" value="Unassembled WGS sequence"/>
</dbReference>
<feature type="domain" description="Reverse transcriptase" evidence="1">
    <location>
        <begin position="561"/>
        <end position="775"/>
    </location>
</feature>
<dbReference type="PROSITE" id="PS50878">
    <property type="entry name" value="RT_POL"/>
    <property type="match status" value="1"/>
</dbReference>
<dbReference type="Pfam" id="PF03564">
    <property type="entry name" value="DUF1759"/>
    <property type="match status" value="1"/>
</dbReference>
<sequence>MSDSELKALRIKRGQIKAQLTRFNNYLNAFDPTKSVFELTKRLENIERLWDEFGDCQSRIELLDETELNSDQRSLFEKDFYENVSQAQEYISTAQASTTTETNKPVVSSFNDLNVLNNIKLPTLKLTEFNGAYTEFTQFIDSFNALVHNNSSLSNVQKFFYLKSCLKNEPLQVISSLEVTDGNYQIALDLLKERYENKRVIINNHLKQIFDLPALYKENAVALRKLLDNFIKHTRALKNLGEQTDTWNSILIYLLSNKLDAVTKKAWEVSIASNTLPSIEDFTKFLAQRCQVLETLNPINQQSSANPNVKYNSASMSNFITRSLFEKLGLRGNNTNIPIFGINNSMSRSSTRTNAKIQSLHNSYNTVLPFFVLDNISGKIPANTIAISKINVPNNIQLADNEFNKSQHIDLLIGAQVYYDLLCVGQIKTGKNQPIFQKSKLGWLVSGPVAFNQTISPQTCLLSTNDVQNQLERFWQIEETGYKPKFLTREEQICEQHFEQNCKRDENGRFTVALPVKKEYTQIGDTKEIAIKRLISMENKFKNNENLRKCYTEFMHEYIDMNHMTKINPTEIETTNVTYYLPHHAVEKSSSVTTKLRVVFNASQLSTSGKSLNDMLLVGPNIQDDLISIITRFRTHNFVIKADIAKMYRQINIDENQRDLQRIVWRNNPDEVIYHYRLNTVTYGTASASFLATRCLKQISIDMKDSHPIASKVILNDFYMDDLITGSKNLESVKQLKNDIQNILQEYGFELRQWMSNEQSIVDRESNTSLPHYHITEDKTVKTLGVLWNSETDCLEYSVQAFSQAERVTKRTILSVVARIFDPLGLIGPVVIQAKLLLQKLWKLKLSWEESVPQDIYTIDSTIVLSWIAAEPSTWKTFVCNRVAQIQELTSKNMWYHISSTDNPADIISRGCTPQQLIKSHLWKYGPAWLKNDETNWPISAVTYILDIPDDRNEILAHVSTLLIDYDIINKFSCYTKLRRVTAYVLRFLNNVRSKQSERVIGSLTFKEINKATNVLVKIIESVLNSRPLCPLTSDPNDVEPLTPGHFIIGTALTSLPQEDVSSIAPYRLSDFQRHQLIIQHFWKRWSREYINTLQQRTKWQHHKANSLKPGLLVIVKEDNTPPLSWLMGRIVKTYPGRDGVVRVTDIQTKNGVINRSFSKICVLPIDTV</sequence>
<proteinExistence type="predicted"/>
<dbReference type="GO" id="GO:0071897">
    <property type="term" value="P:DNA biosynthetic process"/>
    <property type="evidence" value="ECO:0007669"/>
    <property type="project" value="UniProtKB-ARBA"/>
</dbReference>
<dbReference type="InterPro" id="IPR000477">
    <property type="entry name" value="RT_dom"/>
</dbReference>
<evidence type="ECO:0000259" key="1">
    <source>
        <dbReference type="PROSITE" id="PS50878"/>
    </source>
</evidence>
<dbReference type="InterPro" id="IPR043128">
    <property type="entry name" value="Rev_trsase/Diguanyl_cyclase"/>
</dbReference>
<dbReference type="Pfam" id="PF18701">
    <property type="entry name" value="DUF5641"/>
    <property type="match status" value="1"/>
</dbReference>
<dbReference type="EMBL" id="JAPWTK010000029">
    <property type="protein sequence ID" value="KAJ8956546.1"/>
    <property type="molecule type" value="Genomic_DNA"/>
</dbReference>
<dbReference type="InterPro" id="IPR043502">
    <property type="entry name" value="DNA/RNA_pol_sf"/>
</dbReference>
<reference evidence="2" key="1">
    <citation type="journal article" date="2023" name="Insect Mol. Biol.">
        <title>Genome sequencing provides insights into the evolution of gene families encoding plant cell wall-degrading enzymes in longhorned beetles.</title>
        <authorList>
            <person name="Shin N.R."/>
            <person name="Okamura Y."/>
            <person name="Kirsch R."/>
            <person name="Pauchet Y."/>
        </authorList>
    </citation>
    <scope>NUCLEOTIDE SEQUENCE</scope>
    <source>
        <strain evidence="2">AMC_N1</strain>
    </source>
</reference>
<dbReference type="Gene3D" id="3.10.10.10">
    <property type="entry name" value="HIV Type 1 Reverse Transcriptase, subunit A, domain 1"/>
    <property type="match status" value="1"/>
</dbReference>
<dbReference type="Pfam" id="PF05380">
    <property type="entry name" value="Peptidase_A17"/>
    <property type="match status" value="1"/>
</dbReference>